<reference evidence="2 3" key="1">
    <citation type="submission" date="2018-01" db="EMBL/GenBank/DDBJ databases">
        <title>Genome Sequencing and Assembly of Anaerobacter polyendosporus strain CT4.</title>
        <authorList>
            <person name="Tachaapaikoon C."/>
            <person name="Sutheeworapong S."/>
            <person name="Jenjaroenpun P."/>
            <person name="Wongsurawat T."/>
            <person name="Nookeaw I."/>
            <person name="Cheawchanlertfa P."/>
            <person name="Kosugi A."/>
            <person name="Cheevadhanarak S."/>
            <person name="Ratanakhanokchai K."/>
        </authorList>
    </citation>
    <scope>NUCLEOTIDE SEQUENCE [LARGE SCALE GENOMIC DNA]</scope>
    <source>
        <strain evidence="2 3">CT4</strain>
    </source>
</reference>
<evidence type="ECO:0000313" key="2">
    <source>
        <dbReference type="EMBL" id="QAA30240.1"/>
    </source>
</evidence>
<protein>
    <submittedName>
        <fullName evidence="2">DUF2975 domain-containing protein</fullName>
    </submittedName>
</protein>
<evidence type="ECO:0000313" key="3">
    <source>
        <dbReference type="Proteomes" id="UP000286268"/>
    </source>
</evidence>
<keyword evidence="1" id="KW-0472">Membrane</keyword>
<feature type="transmembrane region" description="Helical" evidence="1">
    <location>
        <begin position="93"/>
        <end position="111"/>
    </location>
</feature>
<accession>A0A410DMD5</accession>
<dbReference type="InterPro" id="IPR021354">
    <property type="entry name" value="DUF2975"/>
</dbReference>
<gene>
    <name evidence="2" type="ORF">C1I91_00245</name>
</gene>
<dbReference type="RefSeq" id="WP_128210691.1">
    <property type="nucleotide sequence ID" value="NZ_CP025746.1"/>
</dbReference>
<dbReference type="Pfam" id="PF11188">
    <property type="entry name" value="DUF2975"/>
    <property type="match status" value="1"/>
</dbReference>
<keyword evidence="1" id="KW-1133">Transmembrane helix</keyword>
<feature type="transmembrane region" description="Helical" evidence="1">
    <location>
        <begin position="52"/>
        <end position="73"/>
    </location>
</feature>
<dbReference type="OrthoDB" id="9791568at2"/>
<keyword evidence="3" id="KW-1185">Reference proteome</keyword>
<dbReference type="Proteomes" id="UP000286268">
    <property type="component" value="Chromosome"/>
</dbReference>
<feature type="transmembrane region" description="Helical" evidence="1">
    <location>
        <begin position="131"/>
        <end position="150"/>
    </location>
</feature>
<sequence>MKYYGQKSMASVLKRILDFILILGIIATLFIFKDTFINNDIKLDCFKKVVIFVLLAVGISCVFLIVVNLRKILLSLVKANPFINENVRALKMVSRECFIIAGCYIFNMFINSNLKDFNFIYVDGKGIHTDMEFIIFLFAGCFILILAKVFQQAVDYKEENDSTI</sequence>
<feature type="transmembrane region" description="Helical" evidence="1">
    <location>
        <begin position="12"/>
        <end position="32"/>
    </location>
</feature>
<dbReference type="AlphaFoldDB" id="A0A410DMD5"/>
<evidence type="ECO:0000256" key="1">
    <source>
        <dbReference type="SAM" id="Phobius"/>
    </source>
</evidence>
<name>A0A410DMD5_9CLOT</name>
<dbReference type="EMBL" id="CP025746">
    <property type="protein sequence ID" value="QAA30240.1"/>
    <property type="molecule type" value="Genomic_DNA"/>
</dbReference>
<dbReference type="KEGG" id="cmah:C1I91_00245"/>
<proteinExistence type="predicted"/>
<keyword evidence="1" id="KW-0812">Transmembrane</keyword>
<organism evidence="2 3">
    <name type="scientific">Clostridium manihotivorum</name>
    <dbReference type="NCBI Taxonomy" id="2320868"/>
    <lineage>
        <taxon>Bacteria</taxon>
        <taxon>Bacillati</taxon>
        <taxon>Bacillota</taxon>
        <taxon>Clostridia</taxon>
        <taxon>Eubacteriales</taxon>
        <taxon>Clostridiaceae</taxon>
        <taxon>Clostridium</taxon>
    </lineage>
</organism>